<accession>A0ACB9CB33</accession>
<dbReference type="EMBL" id="CM042038">
    <property type="protein sequence ID" value="KAI3731506.1"/>
    <property type="molecule type" value="Genomic_DNA"/>
</dbReference>
<keyword evidence="2" id="KW-1185">Reference proteome</keyword>
<protein>
    <submittedName>
        <fullName evidence="1">Uncharacterized protein</fullName>
    </submittedName>
</protein>
<reference evidence="1 2" key="2">
    <citation type="journal article" date="2022" name="Mol. Ecol. Resour.">
        <title>The genomes of chicory, endive, great burdock and yacon provide insights into Asteraceae paleo-polyploidization history and plant inulin production.</title>
        <authorList>
            <person name="Fan W."/>
            <person name="Wang S."/>
            <person name="Wang H."/>
            <person name="Wang A."/>
            <person name="Jiang F."/>
            <person name="Liu H."/>
            <person name="Zhao H."/>
            <person name="Xu D."/>
            <person name="Zhang Y."/>
        </authorList>
    </citation>
    <scope>NUCLEOTIDE SEQUENCE [LARGE SCALE GENOMIC DNA]</scope>
    <source>
        <strain evidence="2">cv. Yunnan</strain>
        <tissue evidence="1">Leaves</tissue>
    </source>
</reference>
<proteinExistence type="predicted"/>
<name>A0ACB9CB33_9ASTR</name>
<organism evidence="1 2">
    <name type="scientific">Smallanthus sonchifolius</name>
    <dbReference type="NCBI Taxonomy" id="185202"/>
    <lineage>
        <taxon>Eukaryota</taxon>
        <taxon>Viridiplantae</taxon>
        <taxon>Streptophyta</taxon>
        <taxon>Embryophyta</taxon>
        <taxon>Tracheophyta</taxon>
        <taxon>Spermatophyta</taxon>
        <taxon>Magnoliopsida</taxon>
        <taxon>eudicotyledons</taxon>
        <taxon>Gunneridae</taxon>
        <taxon>Pentapetalae</taxon>
        <taxon>asterids</taxon>
        <taxon>campanulids</taxon>
        <taxon>Asterales</taxon>
        <taxon>Asteraceae</taxon>
        <taxon>Asteroideae</taxon>
        <taxon>Heliantheae alliance</taxon>
        <taxon>Millerieae</taxon>
        <taxon>Smallanthus</taxon>
    </lineage>
</organism>
<sequence length="176" mass="19153">MGKDNSPLNASRSKKSVIKFGLGNSNKNPPGQTKWYNPKIEEAAHRIIIPIGPNPRKRPRSGSFDSDPFLLDDIINKTGKGAESSGKQKPNMVIPDLNTAMVTTSVGSSENPGDKEEEGRSNSFTNEKPVVSDQEELNREIKATMAVGEKLGINLKEKEDLVRSIIQGEGEIKGLP</sequence>
<evidence type="ECO:0000313" key="2">
    <source>
        <dbReference type="Proteomes" id="UP001056120"/>
    </source>
</evidence>
<reference evidence="2" key="1">
    <citation type="journal article" date="2022" name="Mol. Ecol. Resour.">
        <title>The genomes of chicory, endive, great burdock and yacon provide insights into Asteraceae palaeo-polyploidization history and plant inulin production.</title>
        <authorList>
            <person name="Fan W."/>
            <person name="Wang S."/>
            <person name="Wang H."/>
            <person name="Wang A."/>
            <person name="Jiang F."/>
            <person name="Liu H."/>
            <person name="Zhao H."/>
            <person name="Xu D."/>
            <person name="Zhang Y."/>
        </authorList>
    </citation>
    <scope>NUCLEOTIDE SEQUENCE [LARGE SCALE GENOMIC DNA]</scope>
    <source>
        <strain evidence="2">cv. Yunnan</strain>
    </source>
</reference>
<dbReference type="Proteomes" id="UP001056120">
    <property type="component" value="Linkage Group LG21"/>
</dbReference>
<comment type="caution">
    <text evidence="1">The sequence shown here is derived from an EMBL/GenBank/DDBJ whole genome shotgun (WGS) entry which is preliminary data.</text>
</comment>
<evidence type="ECO:0000313" key="1">
    <source>
        <dbReference type="EMBL" id="KAI3731506.1"/>
    </source>
</evidence>
<gene>
    <name evidence="1" type="ORF">L1987_62694</name>
</gene>